<accession>A0ABN9XLB7</accession>
<reference evidence="2" key="1">
    <citation type="submission" date="2023-10" db="EMBL/GenBank/DDBJ databases">
        <authorList>
            <person name="Chen Y."/>
            <person name="Shah S."/>
            <person name="Dougan E. K."/>
            <person name="Thang M."/>
            <person name="Chan C."/>
        </authorList>
    </citation>
    <scope>NUCLEOTIDE SEQUENCE [LARGE SCALE GENOMIC DNA]</scope>
</reference>
<evidence type="ECO:0000256" key="1">
    <source>
        <dbReference type="SAM" id="MobiDB-lite"/>
    </source>
</evidence>
<feature type="region of interest" description="Disordered" evidence="1">
    <location>
        <begin position="107"/>
        <end position="145"/>
    </location>
</feature>
<evidence type="ECO:0000313" key="2">
    <source>
        <dbReference type="EMBL" id="CAK0899101.1"/>
    </source>
</evidence>
<comment type="caution">
    <text evidence="2">The sequence shown here is derived from an EMBL/GenBank/DDBJ whole genome shotgun (WGS) entry which is preliminary data.</text>
</comment>
<dbReference type="Proteomes" id="UP001189429">
    <property type="component" value="Unassembled WGS sequence"/>
</dbReference>
<protein>
    <submittedName>
        <fullName evidence="2">Uncharacterized protein</fullName>
    </submittedName>
</protein>
<keyword evidence="3" id="KW-1185">Reference proteome</keyword>
<name>A0ABN9XLB7_9DINO</name>
<proteinExistence type="predicted"/>
<sequence>MLCAPACAIGFSTAAMRHSVSHCGAPLWCSLRRSDATIVGPVGADFEPEGLLDLIFLARDRTPGRHNPKEGARGACMNAHAVGPRNMNGGKDTPQASPLRHRCERRLETPPRDTATGTTAASPPASSSGEAFLLPENFGSRAPPPVGENLEAIAFCRRPLARASSADSAGSRRGREDGHSHSGGSQELLQGAPWGAPASRRVGPPRRPAVLEGSRPTPPRGVG</sequence>
<gene>
    <name evidence="2" type="ORF">PCOR1329_LOCUS76694</name>
</gene>
<organism evidence="2 3">
    <name type="scientific">Prorocentrum cordatum</name>
    <dbReference type="NCBI Taxonomy" id="2364126"/>
    <lineage>
        <taxon>Eukaryota</taxon>
        <taxon>Sar</taxon>
        <taxon>Alveolata</taxon>
        <taxon>Dinophyceae</taxon>
        <taxon>Prorocentrales</taxon>
        <taxon>Prorocentraceae</taxon>
        <taxon>Prorocentrum</taxon>
    </lineage>
</organism>
<dbReference type="EMBL" id="CAUYUJ010020549">
    <property type="protein sequence ID" value="CAK0899101.1"/>
    <property type="molecule type" value="Genomic_DNA"/>
</dbReference>
<feature type="compositionally biased region" description="Low complexity" evidence="1">
    <location>
        <begin position="114"/>
        <end position="129"/>
    </location>
</feature>
<feature type="region of interest" description="Disordered" evidence="1">
    <location>
        <begin position="163"/>
        <end position="223"/>
    </location>
</feature>
<evidence type="ECO:0000313" key="3">
    <source>
        <dbReference type="Proteomes" id="UP001189429"/>
    </source>
</evidence>